<sequence length="446" mass="47304">MEEIDENPGAVGGRRVKLIIALLHQIFNGFGNLLMNGASLNRSGGLKVLAASVAVTSVLGNSYAYSVYVAPLASLWGSTFWASLPFSILIATFAFSSIIGGRLYARKGNIRVPALLSMVLTGGGLLLSSLVEVVSTPLWLATTYGVVVGLGNGMGYVPIVALARKWYPDKAGFATGVVILGYGGSALAFAPLKALLIELMGVGLTFAAVGLISFTIGVPAAMVVRDPPQELVNYFSRFAKKRAVIPKRDYKPGEALKTPDFWLLWASFMLTAGPGLMLIGHMANLAALNNIPSPPLAVSIFSVMNALGRPPAGWVSDKLGRFGRPLTMTAFFTAQGLVFYALSTPLASIPWLFFFMVAALGFFYGSGLALFPAATGDFFGLKHLSENYSLIFIGWGLSGLLFPSLGSYIVDSTGGYELALIISSILSVAGGLVNLYLKKRLALYLQ</sequence>
<keyword evidence="4" id="KW-1185">Reference proteome</keyword>
<dbReference type="Pfam" id="PF07690">
    <property type="entry name" value="MFS_1"/>
    <property type="match status" value="2"/>
</dbReference>
<feature type="transmembrane region" description="Helical" evidence="1">
    <location>
        <begin position="261"/>
        <end position="283"/>
    </location>
</feature>
<dbReference type="GO" id="GO:0022857">
    <property type="term" value="F:transmembrane transporter activity"/>
    <property type="evidence" value="ECO:0007669"/>
    <property type="project" value="InterPro"/>
</dbReference>
<feature type="transmembrane region" description="Helical" evidence="1">
    <location>
        <begin position="171"/>
        <end position="190"/>
    </location>
</feature>
<dbReference type="InterPro" id="IPR020846">
    <property type="entry name" value="MFS_dom"/>
</dbReference>
<dbReference type="CDD" id="cd17353">
    <property type="entry name" value="MFS_OFA_like"/>
    <property type="match status" value="1"/>
</dbReference>
<feature type="transmembrane region" description="Helical" evidence="1">
    <location>
        <begin position="202"/>
        <end position="224"/>
    </location>
</feature>
<dbReference type="GeneID" id="59454001"/>
<dbReference type="InterPro" id="IPR036259">
    <property type="entry name" value="MFS_trans_sf"/>
</dbReference>
<dbReference type="AlphaFoldDB" id="A0A7M1UTP6"/>
<dbReference type="SUPFAM" id="SSF103473">
    <property type="entry name" value="MFS general substrate transporter"/>
    <property type="match status" value="1"/>
</dbReference>
<name>A0A7M1UTP6_9CREN</name>
<feature type="transmembrane region" description="Helical" evidence="1">
    <location>
        <begin position="387"/>
        <end position="410"/>
    </location>
</feature>
<feature type="transmembrane region" description="Helical" evidence="1">
    <location>
        <begin position="112"/>
        <end position="131"/>
    </location>
</feature>
<feature type="domain" description="Major facilitator superfamily (MFS) profile" evidence="2">
    <location>
        <begin position="205"/>
        <end position="446"/>
    </location>
</feature>
<dbReference type="PROSITE" id="PS50850">
    <property type="entry name" value="MFS"/>
    <property type="match status" value="1"/>
</dbReference>
<dbReference type="RefSeq" id="WP_193436389.1">
    <property type="nucleotide sequence ID" value="NZ_CP063144.1"/>
</dbReference>
<accession>A0A7M1UTP6</accession>
<feature type="transmembrane region" description="Helical" evidence="1">
    <location>
        <begin position="137"/>
        <end position="159"/>
    </location>
</feature>
<dbReference type="InterPro" id="IPR011701">
    <property type="entry name" value="MFS"/>
</dbReference>
<feature type="transmembrane region" description="Helical" evidence="1">
    <location>
        <begin position="80"/>
        <end position="100"/>
    </location>
</feature>
<dbReference type="KEGG" id="tcs:IMZ38_01245"/>
<dbReference type="PANTHER" id="PTHR11360">
    <property type="entry name" value="MONOCARBOXYLATE TRANSPORTER"/>
    <property type="match status" value="1"/>
</dbReference>
<keyword evidence="1" id="KW-0472">Membrane</keyword>
<feature type="transmembrane region" description="Helical" evidence="1">
    <location>
        <begin position="416"/>
        <end position="437"/>
    </location>
</feature>
<evidence type="ECO:0000313" key="4">
    <source>
        <dbReference type="Proteomes" id="UP000593766"/>
    </source>
</evidence>
<keyword evidence="1" id="KW-1133">Transmembrane helix</keyword>
<gene>
    <name evidence="3" type="ORF">IMZ38_01245</name>
</gene>
<evidence type="ECO:0000259" key="2">
    <source>
        <dbReference type="PROSITE" id="PS50850"/>
    </source>
</evidence>
<keyword evidence="1" id="KW-0812">Transmembrane</keyword>
<protein>
    <submittedName>
        <fullName evidence="3">OFA family MFS transporter</fullName>
    </submittedName>
</protein>
<evidence type="ECO:0000256" key="1">
    <source>
        <dbReference type="SAM" id="Phobius"/>
    </source>
</evidence>
<organism evidence="3 4">
    <name type="scientific">Thermosphaera chiliense</name>
    <dbReference type="NCBI Taxonomy" id="3402707"/>
    <lineage>
        <taxon>Archaea</taxon>
        <taxon>Thermoproteota</taxon>
        <taxon>Thermoprotei</taxon>
        <taxon>Desulfurococcales</taxon>
        <taxon>Desulfurococcaceae</taxon>
        <taxon>Thermosphaera</taxon>
    </lineage>
</organism>
<dbReference type="InterPro" id="IPR050327">
    <property type="entry name" value="Proton-linked_MCT"/>
</dbReference>
<dbReference type="OrthoDB" id="359492at2157"/>
<dbReference type="EMBL" id="CP063144">
    <property type="protein sequence ID" value="QOR94592.1"/>
    <property type="molecule type" value="Genomic_DNA"/>
</dbReference>
<feature type="transmembrane region" description="Helical" evidence="1">
    <location>
        <begin position="326"/>
        <end position="343"/>
    </location>
</feature>
<reference evidence="3 4" key="1">
    <citation type="submission" date="2020-10" db="EMBL/GenBank/DDBJ databases">
        <title>Complete genome sequence of Thermosphaera aggregans strain 3507.</title>
        <authorList>
            <person name="Zayulina K.S."/>
            <person name="Elcheninov A.G."/>
            <person name="Toshchakov S.V."/>
            <person name="Kublanov I.V."/>
            <person name="Kochetkova T.V."/>
        </authorList>
    </citation>
    <scope>NUCLEOTIDE SEQUENCE [LARGE SCALE GENOMIC DNA]</scope>
    <source>
        <strain evidence="3 4">3507</strain>
    </source>
</reference>
<dbReference type="PANTHER" id="PTHR11360:SF304">
    <property type="entry name" value="MFS DOMAIN-CONTAINING PROTEIN"/>
    <property type="match status" value="1"/>
</dbReference>
<feature type="transmembrane region" description="Helical" evidence="1">
    <location>
        <begin position="48"/>
        <end position="68"/>
    </location>
</feature>
<evidence type="ECO:0000313" key="3">
    <source>
        <dbReference type="EMBL" id="QOR94592.1"/>
    </source>
</evidence>
<dbReference type="Gene3D" id="1.20.1250.20">
    <property type="entry name" value="MFS general substrate transporter like domains"/>
    <property type="match status" value="2"/>
</dbReference>
<dbReference type="Proteomes" id="UP000593766">
    <property type="component" value="Chromosome"/>
</dbReference>
<proteinExistence type="predicted"/>
<feature type="transmembrane region" description="Helical" evidence="1">
    <location>
        <begin position="349"/>
        <end position="375"/>
    </location>
</feature>